<reference evidence="1" key="1">
    <citation type="submission" date="2021-05" db="EMBL/GenBank/DDBJ databases">
        <authorList>
            <person name="Pan Q."/>
            <person name="Jouanno E."/>
            <person name="Zahm M."/>
            <person name="Klopp C."/>
            <person name="Cabau C."/>
            <person name="Louis A."/>
            <person name="Berthelot C."/>
            <person name="Parey E."/>
            <person name="Roest Crollius H."/>
            <person name="Montfort J."/>
            <person name="Robinson-Rechavi M."/>
            <person name="Bouchez O."/>
            <person name="Lampietro C."/>
            <person name="Lopez Roques C."/>
            <person name="Donnadieu C."/>
            <person name="Postlethwait J."/>
            <person name="Bobe J."/>
            <person name="Dillon D."/>
            <person name="Chandos A."/>
            <person name="von Hippel F."/>
            <person name="Guiguen Y."/>
        </authorList>
    </citation>
    <scope>NUCLEOTIDE SEQUENCE</scope>
    <source>
        <strain evidence="1">YG-Jan2019</strain>
    </source>
</reference>
<dbReference type="Proteomes" id="UP001157502">
    <property type="component" value="Chromosome 30"/>
</dbReference>
<organism evidence="1 2">
    <name type="scientific">Dallia pectoralis</name>
    <name type="common">Alaska blackfish</name>
    <dbReference type="NCBI Taxonomy" id="75939"/>
    <lineage>
        <taxon>Eukaryota</taxon>
        <taxon>Metazoa</taxon>
        <taxon>Chordata</taxon>
        <taxon>Craniata</taxon>
        <taxon>Vertebrata</taxon>
        <taxon>Euteleostomi</taxon>
        <taxon>Actinopterygii</taxon>
        <taxon>Neopterygii</taxon>
        <taxon>Teleostei</taxon>
        <taxon>Protacanthopterygii</taxon>
        <taxon>Esociformes</taxon>
        <taxon>Umbridae</taxon>
        <taxon>Dallia</taxon>
    </lineage>
</organism>
<comment type="caution">
    <text evidence="1">The sequence shown here is derived from an EMBL/GenBank/DDBJ whole genome shotgun (WGS) entry which is preliminary data.</text>
</comment>
<evidence type="ECO:0000313" key="2">
    <source>
        <dbReference type="Proteomes" id="UP001157502"/>
    </source>
</evidence>
<keyword evidence="2" id="KW-1185">Reference proteome</keyword>
<dbReference type="EMBL" id="CM055757">
    <property type="protein sequence ID" value="KAJ7989292.1"/>
    <property type="molecule type" value="Genomic_DNA"/>
</dbReference>
<gene>
    <name evidence="1" type="ORF">DPEC_G00317970</name>
</gene>
<proteinExistence type="predicted"/>
<name>A0ACC2FD77_DALPE</name>
<accession>A0ACC2FD77</accession>
<sequence length="475" mass="53517">MGHPLCTAVILAASVLVLTLLMSCWHFKVHEAVVANETIEEDLLLKSTAILDELDKRRQEIRTLTNSSEVQRFMDTSETFEQQSFEGKHLENGNTVSIGSIIKNPDHIGCAQLVNVRSVDVLGSGYTKIVLQVVLSEGHTVALKTVYDQGTDIRRCLEEFNDPLGCHKLVAFKLKKEIVLLQRLQHPNIIKLRGHCEVSSGDITAVLEQGQPLQMIQLLQSTWEERFRVCLGLTRLLHYLSNSPLGSVALLDFQPRQFVMVDGELKLTDLDDAILTEPVCQLDQDCVLQFPLRNFSLPCSPQGVCEGMNSMRNLYNAYRYFFTYLLPHQTPPALKHLVDNIMNTTGELRSSINDTLEAFKDVLHLYRSGLHLDSYIPSLIRDYAVMRGVSTSGNMDYRCWPSYSQFGCLLSVHSVREAAFICNSHPQCSSFCLSKQRTWTGRLLASFQSSFSHLVPDGNSEVYMKKTKAPSVDRV</sequence>
<protein>
    <submittedName>
        <fullName evidence="1">Uncharacterized protein</fullName>
    </submittedName>
</protein>
<evidence type="ECO:0000313" key="1">
    <source>
        <dbReference type="EMBL" id="KAJ7989292.1"/>
    </source>
</evidence>